<dbReference type="EMBL" id="LK033741">
    <property type="protein sequence ID" value="CDY59219.1"/>
    <property type="molecule type" value="Genomic_DNA"/>
</dbReference>
<evidence type="ECO:0000256" key="3">
    <source>
        <dbReference type="SAM" id="SignalP"/>
    </source>
</evidence>
<dbReference type="STRING" id="3708.A0A078J792"/>
<dbReference type="InterPro" id="IPR035940">
    <property type="entry name" value="CAP_sf"/>
</dbReference>
<dbReference type="InterPro" id="IPR014044">
    <property type="entry name" value="CAP_dom"/>
</dbReference>
<dbReference type="SMR" id="A0A078J792"/>
<dbReference type="Proteomes" id="UP000028999">
    <property type="component" value="Unassembled WGS sequence"/>
</dbReference>
<gene>
    <name evidence="5" type="primary">BnaCnng34480D</name>
    <name evidence="5" type="ORF">GSBRNA2T00025739001</name>
</gene>
<dbReference type="InterPro" id="IPR018244">
    <property type="entry name" value="Allrgn_V5/Tpx1_CS"/>
</dbReference>
<dbReference type="OrthoDB" id="337038at2759"/>
<evidence type="ECO:0000259" key="4">
    <source>
        <dbReference type="SMART" id="SM00198"/>
    </source>
</evidence>
<feature type="chain" id="PRO_5044540047" evidence="3">
    <location>
        <begin position="25"/>
        <end position="178"/>
    </location>
</feature>
<name>A0A078J792_BRANA</name>
<evidence type="ECO:0000256" key="2">
    <source>
        <dbReference type="ARBA" id="ARBA00023265"/>
    </source>
</evidence>
<feature type="signal peptide" evidence="3">
    <location>
        <begin position="1"/>
        <end position="24"/>
    </location>
</feature>
<dbReference type="SUPFAM" id="SSF55797">
    <property type="entry name" value="PR-1-like"/>
    <property type="match status" value="1"/>
</dbReference>
<evidence type="ECO:0000313" key="6">
    <source>
        <dbReference type="Proteomes" id="UP000028999"/>
    </source>
</evidence>
<protein>
    <submittedName>
        <fullName evidence="5">BnaCnng34480D protein</fullName>
    </submittedName>
</protein>
<dbReference type="Pfam" id="PF00188">
    <property type="entry name" value="CAP"/>
    <property type="match status" value="1"/>
</dbReference>
<dbReference type="PROSITE" id="PS01009">
    <property type="entry name" value="CRISP_1"/>
    <property type="match status" value="1"/>
</dbReference>
<organism evidence="5 6">
    <name type="scientific">Brassica napus</name>
    <name type="common">Rape</name>
    <dbReference type="NCBI Taxonomy" id="3708"/>
    <lineage>
        <taxon>Eukaryota</taxon>
        <taxon>Viridiplantae</taxon>
        <taxon>Streptophyta</taxon>
        <taxon>Embryophyta</taxon>
        <taxon>Tracheophyta</taxon>
        <taxon>Spermatophyta</taxon>
        <taxon>Magnoliopsida</taxon>
        <taxon>eudicotyledons</taxon>
        <taxon>Gunneridae</taxon>
        <taxon>Pentapetalae</taxon>
        <taxon>rosids</taxon>
        <taxon>malvids</taxon>
        <taxon>Brassicales</taxon>
        <taxon>Brassicaceae</taxon>
        <taxon>Brassiceae</taxon>
        <taxon>Brassica</taxon>
    </lineage>
</organism>
<dbReference type="CDD" id="cd05381">
    <property type="entry name" value="CAP_PR-1"/>
    <property type="match status" value="1"/>
</dbReference>
<keyword evidence="2" id="KW-0568">Pathogenesis-related protein</keyword>
<dbReference type="InterPro" id="IPR001283">
    <property type="entry name" value="CRISP-related"/>
</dbReference>
<evidence type="ECO:0000256" key="1">
    <source>
        <dbReference type="ARBA" id="ARBA00003143"/>
    </source>
</evidence>
<reference evidence="5 6" key="1">
    <citation type="journal article" date="2014" name="Science">
        <title>Plant genetics. Early allopolyploid evolution in the post-Neolithic Brassica napus oilseed genome.</title>
        <authorList>
            <person name="Chalhoub B."/>
            <person name="Denoeud F."/>
            <person name="Liu S."/>
            <person name="Parkin I.A."/>
            <person name="Tang H."/>
            <person name="Wang X."/>
            <person name="Chiquet J."/>
            <person name="Belcram H."/>
            <person name="Tong C."/>
            <person name="Samans B."/>
            <person name="Correa M."/>
            <person name="Da Silva C."/>
            <person name="Just J."/>
            <person name="Falentin C."/>
            <person name="Koh C.S."/>
            <person name="Le Clainche I."/>
            <person name="Bernard M."/>
            <person name="Bento P."/>
            <person name="Noel B."/>
            <person name="Labadie K."/>
            <person name="Alberti A."/>
            <person name="Charles M."/>
            <person name="Arnaud D."/>
            <person name="Guo H."/>
            <person name="Daviaud C."/>
            <person name="Alamery S."/>
            <person name="Jabbari K."/>
            <person name="Zhao M."/>
            <person name="Edger P.P."/>
            <person name="Chelaifa H."/>
            <person name="Tack D."/>
            <person name="Lassalle G."/>
            <person name="Mestiri I."/>
            <person name="Schnel N."/>
            <person name="Le Paslier M.C."/>
            <person name="Fan G."/>
            <person name="Renault V."/>
            <person name="Bayer P.E."/>
            <person name="Golicz A.A."/>
            <person name="Manoli S."/>
            <person name="Lee T.H."/>
            <person name="Thi V.H."/>
            <person name="Chalabi S."/>
            <person name="Hu Q."/>
            <person name="Fan C."/>
            <person name="Tollenaere R."/>
            <person name="Lu Y."/>
            <person name="Battail C."/>
            <person name="Shen J."/>
            <person name="Sidebottom C.H."/>
            <person name="Wang X."/>
            <person name="Canaguier A."/>
            <person name="Chauveau A."/>
            <person name="Berard A."/>
            <person name="Deniot G."/>
            <person name="Guan M."/>
            <person name="Liu Z."/>
            <person name="Sun F."/>
            <person name="Lim Y.P."/>
            <person name="Lyons E."/>
            <person name="Town C.D."/>
            <person name="Bancroft I."/>
            <person name="Wang X."/>
            <person name="Meng J."/>
            <person name="Ma J."/>
            <person name="Pires J.C."/>
            <person name="King G.J."/>
            <person name="Brunel D."/>
            <person name="Delourme R."/>
            <person name="Renard M."/>
            <person name="Aury J.M."/>
            <person name="Adams K.L."/>
            <person name="Batley J."/>
            <person name="Snowdon R.J."/>
            <person name="Tost J."/>
            <person name="Edwards D."/>
            <person name="Zhou Y."/>
            <person name="Hua W."/>
            <person name="Sharpe A.G."/>
            <person name="Paterson A.H."/>
            <person name="Guan C."/>
            <person name="Wincker P."/>
        </authorList>
    </citation>
    <scope>NUCLEOTIDE SEQUENCE [LARGE SCALE GENOMIC DNA]</scope>
    <source>
        <strain evidence="6">cv. Darmor-bzh</strain>
    </source>
</reference>
<dbReference type="FunFam" id="3.40.33.10:FF:000004">
    <property type="entry name" value="CAP, cysteine-rich secretory protein, antigen 5"/>
    <property type="match status" value="1"/>
</dbReference>
<accession>A0A078J792</accession>
<sequence>MKKLSFIAYSFTFVTLSSILTTQAFRHSPVQPPKANANADVNPKETLAVHNKARALVGVGPMVWNETLATYAQSYAYERARDCVMKHSSGPYGENLAAGWGMMNGPVATKYWMTEKDNYEYANNTCDGGEGVCGHYTQIVWRDSVRLGCGSVRCKNDEYIWVICSYDPPGNYIGQRPY</sequence>
<dbReference type="PRINTS" id="PR00838">
    <property type="entry name" value="V5ALLERGEN"/>
</dbReference>
<dbReference type="SMART" id="SM00198">
    <property type="entry name" value="SCP"/>
    <property type="match status" value="1"/>
</dbReference>
<evidence type="ECO:0000313" key="5">
    <source>
        <dbReference type="EMBL" id="CDY59219.1"/>
    </source>
</evidence>
<dbReference type="Gene3D" id="3.40.33.10">
    <property type="entry name" value="CAP"/>
    <property type="match status" value="1"/>
</dbReference>
<keyword evidence="6" id="KW-1185">Reference proteome</keyword>
<dbReference type="AlphaFoldDB" id="A0A078J792"/>
<dbReference type="OMA" id="QSYAYER"/>
<keyword evidence="2" id="KW-0611">Plant defense</keyword>
<dbReference type="Gramene" id="CDY59219">
    <property type="protein sequence ID" value="CDY59219"/>
    <property type="gene ID" value="GSBRNA2T00025739001"/>
</dbReference>
<dbReference type="PANTHER" id="PTHR10334">
    <property type="entry name" value="CYSTEINE-RICH SECRETORY PROTEIN-RELATED"/>
    <property type="match status" value="1"/>
</dbReference>
<dbReference type="PaxDb" id="3708-A0A078J792"/>
<dbReference type="GO" id="GO:0005615">
    <property type="term" value="C:extracellular space"/>
    <property type="evidence" value="ECO:0000318"/>
    <property type="project" value="GO_Central"/>
</dbReference>
<keyword evidence="3" id="KW-0732">Signal</keyword>
<comment type="function">
    <text evidence="1">Probably involved in the defense reaction of plants against pathogens.</text>
</comment>
<dbReference type="PRINTS" id="PR00837">
    <property type="entry name" value="V5TPXLIKE"/>
</dbReference>
<proteinExistence type="predicted"/>
<dbReference type="InterPro" id="IPR002413">
    <property type="entry name" value="V5_allergen-like"/>
</dbReference>
<dbReference type="GO" id="GO:0042742">
    <property type="term" value="P:defense response to bacterium"/>
    <property type="evidence" value="ECO:0007669"/>
    <property type="project" value="EnsemblPlants"/>
</dbReference>
<feature type="domain" description="SCP" evidence="4">
    <location>
        <begin position="41"/>
        <end position="174"/>
    </location>
</feature>